<dbReference type="EMBL" id="CAJOBS010000020">
    <property type="protein sequence ID" value="CAF4470086.1"/>
    <property type="molecule type" value="Genomic_DNA"/>
</dbReference>
<dbReference type="Proteomes" id="UP000663838">
    <property type="component" value="Unassembled WGS sequence"/>
</dbReference>
<protein>
    <recommendedName>
        <fullName evidence="3">NADH dehydrogenase</fullName>
    </recommendedName>
</protein>
<dbReference type="Gene3D" id="3.50.50.100">
    <property type="match status" value="1"/>
</dbReference>
<reference evidence="1" key="1">
    <citation type="submission" date="2021-02" db="EMBL/GenBank/DDBJ databases">
        <authorList>
            <person name="Nowell W R."/>
        </authorList>
    </citation>
    <scope>NUCLEOTIDE SEQUENCE</scope>
</reference>
<dbReference type="AlphaFoldDB" id="A0A820TGX4"/>
<proteinExistence type="predicted"/>
<comment type="caution">
    <text evidence="1">The sequence shown here is derived from an EMBL/GenBank/DDBJ whole genome shotgun (WGS) entry which is preliminary data.</text>
</comment>
<organism evidence="1 2">
    <name type="scientific">Rotaria socialis</name>
    <dbReference type="NCBI Taxonomy" id="392032"/>
    <lineage>
        <taxon>Eukaryota</taxon>
        <taxon>Metazoa</taxon>
        <taxon>Spiralia</taxon>
        <taxon>Gnathifera</taxon>
        <taxon>Rotifera</taxon>
        <taxon>Eurotatoria</taxon>
        <taxon>Bdelloidea</taxon>
        <taxon>Philodinida</taxon>
        <taxon>Philodinidae</taxon>
        <taxon>Rotaria</taxon>
    </lineage>
</organism>
<evidence type="ECO:0008006" key="3">
    <source>
        <dbReference type="Google" id="ProtNLM"/>
    </source>
</evidence>
<name>A0A820TGX4_9BILA</name>
<gene>
    <name evidence="1" type="ORF">TOA249_LOCUS869</name>
</gene>
<dbReference type="InterPro" id="IPR036188">
    <property type="entry name" value="FAD/NAD-bd_sf"/>
</dbReference>
<evidence type="ECO:0000313" key="2">
    <source>
        <dbReference type="Proteomes" id="UP000663838"/>
    </source>
</evidence>
<evidence type="ECO:0000313" key="1">
    <source>
        <dbReference type="EMBL" id="CAF4470086.1"/>
    </source>
</evidence>
<dbReference type="SUPFAM" id="SSF51905">
    <property type="entry name" value="FAD/NAD(P)-binding domain"/>
    <property type="match status" value="1"/>
</dbReference>
<sequence>MLLSWPKYSSICNRLIHTVAKQKSNGKKKVIVLGAGWGGFQFVRYLNRKKYDVTLVRLFIFLQKIILTRFHKDN</sequence>
<accession>A0A820TGX4</accession>